<comment type="subunit">
    <text evidence="7">Homodimer.</text>
</comment>
<dbReference type="HAMAP" id="MF_00222">
    <property type="entry name" value="Shikimate_DH_AroE"/>
    <property type="match status" value="1"/>
</dbReference>
<dbReference type="CDD" id="cd01065">
    <property type="entry name" value="NAD_bind_Shikimate_DH"/>
    <property type="match status" value="1"/>
</dbReference>
<comment type="similarity">
    <text evidence="7">Belongs to the shikimate dehydrogenase family.</text>
</comment>
<evidence type="ECO:0000256" key="5">
    <source>
        <dbReference type="ARBA" id="ARBA00023002"/>
    </source>
</evidence>
<evidence type="ECO:0000256" key="1">
    <source>
        <dbReference type="ARBA" id="ARBA00004871"/>
    </source>
</evidence>
<dbReference type="RefSeq" id="WP_271191575.1">
    <property type="nucleotide sequence ID" value="NZ_CP115667.1"/>
</dbReference>
<keyword evidence="11" id="KW-1185">Reference proteome</keyword>
<dbReference type="SUPFAM" id="SSF53223">
    <property type="entry name" value="Aminoacid dehydrogenase-like, N-terminal domain"/>
    <property type="match status" value="1"/>
</dbReference>
<dbReference type="PANTHER" id="PTHR21089">
    <property type="entry name" value="SHIKIMATE DEHYDROGENASE"/>
    <property type="match status" value="1"/>
</dbReference>
<comment type="caution">
    <text evidence="7">Lacks conserved residue(s) required for the propagation of feature annotation.</text>
</comment>
<evidence type="ECO:0000256" key="6">
    <source>
        <dbReference type="ARBA" id="ARBA00023141"/>
    </source>
</evidence>
<comment type="catalytic activity">
    <reaction evidence="7">
        <text>shikimate + NADP(+) = 3-dehydroshikimate + NADPH + H(+)</text>
        <dbReference type="Rhea" id="RHEA:17737"/>
        <dbReference type="ChEBI" id="CHEBI:15378"/>
        <dbReference type="ChEBI" id="CHEBI:16630"/>
        <dbReference type="ChEBI" id="CHEBI:36208"/>
        <dbReference type="ChEBI" id="CHEBI:57783"/>
        <dbReference type="ChEBI" id="CHEBI:58349"/>
        <dbReference type="EC" id="1.1.1.25"/>
    </reaction>
</comment>
<dbReference type="GO" id="GO:0004764">
    <property type="term" value="F:shikimate 3-dehydrogenase (NADP+) activity"/>
    <property type="evidence" value="ECO:0007669"/>
    <property type="project" value="UniProtKB-EC"/>
</dbReference>
<sequence>MTNRIQGTTGLIGLLGNPIKHSRSPHMHNSAFDVSGEDYVYLCFEVGQEKLHDAIEALKVLGALGSNVTYPNKQEVLHYVDSISEDAKLIGSVNTIKIDPVSKQVTGYNTDGRGFVASIEEKGIVYKGKKVVIMGVGGAGRAIAIQLAYEGVAEIAIKEFNKDLAKEVQRTIEDNIDSCRVTILEDDEEALKKALADAVLLVNATPLGMKGNETKCAISGSSVLRDNNHVFVYDIVYEPEETLLMTYAKEAGCQTCNGINMMIWQGALAYKIWLDKDMPQEYVRNELFKTGEVN</sequence>
<dbReference type="Gene3D" id="3.40.50.10860">
    <property type="entry name" value="Leucine Dehydrogenase, chain A, domain 1"/>
    <property type="match status" value="1"/>
</dbReference>
<reference evidence="10 11" key="1">
    <citation type="submission" date="2023-01" db="EMBL/GenBank/DDBJ databases">
        <authorList>
            <person name="Lee S.H."/>
            <person name="Jung H.S."/>
            <person name="Yun J.U."/>
        </authorList>
    </citation>
    <scope>NUCLEOTIDE SEQUENCE [LARGE SCALE GENOMIC DNA]</scope>
    <source>
        <strain evidence="10 11">CBA3646</strain>
    </source>
</reference>
<dbReference type="InterPro" id="IPR013708">
    <property type="entry name" value="Shikimate_DH-bd_N"/>
</dbReference>
<evidence type="ECO:0000313" key="11">
    <source>
        <dbReference type="Proteomes" id="UP001210339"/>
    </source>
</evidence>
<feature type="binding site" evidence="7">
    <location>
        <position position="111"/>
    </location>
    <ligand>
        <name>shikimate</name>
        <dbReference type="ChEBI" id="CHEBI:36208"/>
    </ligand>
</feature>
<accession>A0ABY7QTD0</accession>
<evidence type="ECO:0000313" key="10">
    <source>
        <dbReference type="EMBL" id="WBW50044.1"/>
    </source>
</evidence>
<proteinExistence type="inferred from homology"/>
<keyword evidence="4 7" id="KW-0521">NADP</keyword>
<evidence type="ECO:0000256" key="7">
    <source>
        <dbReference type="HAMAP-Rule" id="MF_00222"/>
    </source>
</evidence>
<feature type="binding site" evidence="7">
    <location>
        <position position="235"/>
    </location>
    <ligand>
        <name>NADP(+)</name>
        <dbReference type="ChEBI" id="CHEBI:58349"/>
    </ligand>
</feature>
<feature type="binding site" evidence="7">
    <location>
        <position position="265"/>
    </location>
    <ligand>
        <name>shikimate</name>
        <dbReference type="ChEBI" id="CHEBI:36208"/>
    </ligand>
</feature>
<dbReference type="InterPro" id="IPR022893">
    <property type="entry name" value="Shikimate_DH_fam"/>
</dbReference>
<dbReference type="InterPro" id="IPR041121">
    <property type="entry name" value="SDH_C"/>
</dbReference>
<dbReference type="EC" id="1.1.1.25" evidence="2 7"/>
<feature type="binding site" evidence="7">
    <location>
        <position position="85"/>
    </location>
    <ligand>
        <name>NADP(+)</name>
        <dbReference type="ChEBI" id="CHEBI:58349"/>
    </ligand>
</feature>
<dbReference type="Proteomes" id="UP001210339">
    <property type="component" value="Chromosome"/>
</dbReference>
<evidence type="ECO:0000259" key="9">
    <source>
        <dbReference type="Pfam" id="PF18317"/>
    </source>
</evidence>
<organism evidence="10 11">
    <name type="scientific">Peptoniphilus equinus</name>
    <dbReference type="NCBI Taxonomy" id="3016343"/>
    <lineage>
        <taxon>Bacteria</taxon>
        <taxon>Bacillati</taxon>
        <taxon>Bacillota</taxon>
        <taxon>Tissierellia</taxon>
        <taxon>Tissierellales</taxon>
        <taxon>Peptoniphilaceae</taxon>
        <taxon>Peptoniphilus</taxon>
    </lineage>
</organism>
<protein>
    <recommendedName>
        <fullName evidence="2 7">Shikimate dehydrogenase (NADP(+))</fullName>
        <shortName evidence="7">SDH</shortName>
        <ecNumber evidence="2 7">1.1.1.25</ecNumber>
    </recommendedName>
</protein>
<name>A0ABY7QTD0_9FIRM</name>
<feature type="binding site" evidence="7">
    <location>
        <begin position="135"/>
        <end position="139"/>
    </location>
    <ligand>
        <name>NADP(+)</name>
        <dbReference type="ChEBI" id="CHEBI:58349"/>
    </ligand>
</feature>
<comment type="pathway">
    <text evidence="1 7">Metabolic intermediate biosynthesis; chorismate biosynthesis; chorismate from D-erythrose 4-phosphate and phosphoenolpyruvate: step 4/7.</text>
</comment>
<keyword evidence="6 7" id="KW-0057">Aromatic amino acid biosynthesis</keyword>
<dbReference type="InterPro" id="IPR046346">
    <property type="entry name" value="Aminoacid_DH-like_N_sf"/>
</dbReference>
<dbReference type="SUPFAM" id="SSF51735">
    <property type="entry name" value="NAD(P)-binding Rossmann-fold domains"/>
    <property type="match status" value="1"/>
</dbReference>
<dbReference type="PANTHER" id="PTHR21089:SF1">
    <property type="entry name" value="BIFUNCTIONAL 3-DEHYDROQUINATE DEHYDRATASE_SHIKIMATE DEHYDROGENASE, CHLOROPLASTIC"/>
    <property type="match status" value="1"/>
</dbReference>
<gene>
    <name evidence="7 10" type="primary">aroE</name>
    <name evidence="10" type="ORF">O6R05_00315</name>
</gene>
<keyword evidence="3 7" id="KW-0028">Amino-acid biosynthesis</keyword>
<dbReference type="NCBIfam" id="TIGR00507">
    <property type="entry name" value="aroE"/>
    <property type="match status" value="1"/>
</dbReference>
<comment type="function">
    <text evidence="7">Involved in the biosynthesis of the chorismate, which leads to the biosynthesis of aromatic amino acids. Catalyzes the reversible NADPH linked reduction of 3-dehydroshikimate (DHSA) to yield shikimate (SA).</text>
</comment>
<keyword evidence="5 7" id="KW-0560">Oxidoreductase</keyword>
<feature type="binding site" evidence="7">
    <location>
        <position position="69"/>
    </location>
    <ligand>
        <name>shikimate</name>
        <dbReference type="ChEBI" id="CHEBI:36208"/>
    </ligand>
</feature>
<evidence type="ECO:0000256" key="3">
    <source>
        <dbReference type="ARBA" id="ARBA00022605"/>
    </source>
</evidence>
<dbReference type="InterPro" id="IPR011342">
    <property type="entry name" value="Shikimate_DH"/>
</dbReference>
<dbReference type="EMBL" id="CP115667">
    <property type="protein sequence ID" value="WBW50044.1"/>
    <property type="molecule type" value="Genomic_DNA"/>
</dbReference>
<feature type="binding site" evidence="7">
    <location>
        <begin position="22"/>
        <end position="24"/>
    </location>
    <ligand>
        <name>shikimate</name>
        <dbReference type="ChEBI" id="CHEBI:36208"/>
    </ligand>
</feature>
<evidence type="ECO:0000256" key="4">
    <source>
        <dbReference type="ARBA" id="ARBA00022857"/>
    </source>
</evidence>
<dbReference type="Pfam" id="PF18317">
    <property type="entry name" value="SDH_C"/>
    <property type="match status" value="1"/>
</dbReference>
<feature type="domain" description="Shikimate dehydrogenase substrate binding N-terminal" evidence="8">
    <location>
        <begin position="14"/>
        <end position="96"/>
    </location>
</feature>
<evidence type="ECO:0000259" key="8">
    <source>
        <dbReference type="Pfam" id="PF08501"/>
    </source>
</evidence>
<dbReference type="InterPro" id="IPR036291">
    <property type="entry name" value="NAD(P)-bd_dom_sf"/>
</dbReference>
<feature type="binding site" evidence="7">
    <location>
        <position position="94"/>
    </location>
    <ligand>
        <name>shikimate</name>
        <dbReference type="ChEBI" id="CHEBI:36208"/>
    </ligand>
</feature>
<evidence type="ECO:0000256" key="2">
    <source>
        <dbReference type="ARBA" id="ARBA00012962"/>
    </source>
</evidence>
<feature type="domain" description="SDH C-terminal" evidence="9">
    <location>
        <begin position="258"/>
        <end position="287"/>
    </location>
</feature>
<feature type="binding site" evidence="7">
    <location>
        <position position="237"/>
    </location>
    <ligand>
        <name>shikimate</name>
        <dbReference type="ChEBI" id="CHEBI:36208"/>
    </ligand>
</feature>
<dbReference type="Pfam" id="PF08501">
    <property type="entry name" value="Shikimate_dh_N"/>
    <property type="match status" value="1"/>
</dbReference>
<feature type="active site" description="Proton acceptor" evidence="7">
    <location>
        <position position="73"/>
    </location>
</feature>
<feature type="binding site" evidence="7">
    <location>
        <position position="258"/>
    </location>
    <ligand>
        <name>NADP(+)</name>
        <dbReference type="ChEBI" id="CHEBI:58349"/>
    </ligand>
</feature>
<dbReference type="Gene3D" id="3.40.50.720">
    <property type="entry name" value="NAD(P)-binding Rossmann-like Domain"/>
    <property type="match status" value="1"/>
</dbReference>